<dbReference type="CDD" id="cd02440">
    <property type="entry name" value="AdoMet_MTases"/>
    <property type="match status" value="1"/>
</dbReference>
<keyword evidence="4" id="KW-1185">Reference proteome</keyword>
<comment type="caution">
    <text evidence="3">The sequence shown here is derived from an EMBL/GenBank/DDBJ whole genome shotgun (WGS) entry which is preliminary data.</text>
</comment>
<organism evidence="3 4">
    <name type="scientific">Neonectria ditissima</name>
    <dbReference type="NCBI Taxonomy" id="78410"/>
    <lineage>
        <taxon>Eukaryota</taxon>
        <taxon>Fungi</taxon>
        <taxon>Dikarya</taxon>
        <taxon>Ascomycota</taxon>
        <taxon>Pezizomycotina</taxon>
        <taxon>Sordariomycetes</taxon>
        <taxon>Hypocreomycetidae</taxon>
        <taxon>Hypocreales</taxon>
        <taxon>Nectriaceae</taxon>
        <taxon>Neonectria</taxon>
    </lineage>
</organism>
<dbReference type="InterPro" id="IPR029063">
    <property type="entry name" value="SAM-dependent_MTases_sf"/>
</dbReference>
<dbReference type="PANTHER" id="PTHR43591:SF31">
    <property type="entry name" value="LAEA-LIKE, PUTATIVE (AFU_ORTHOLOGUE AFUA_8G01930)-RELATED"/>
    <property type="match status" value="1"/>
</dbReference>
<dbReference type="OrthoDB" id="2013972at2759"/>
<feature type="compositionally biased region" description="Basic and acidic residues" evidence="2">
    <location>
        <begin position="37"/>
        <end position="47"/>
    </location>
</feature>
<dbReference type="STRING" id="78410.A0A0P7B125"/>
<dbReference type="SUPFAM" id="SSF53335">
    <property type="entry name" value="S-adenosyl-L-methionine-dependent methyltransferases"/>
    <property type="match status" value="1"/>
</dbReference>
<dbReference type="GO" id="GO:0008168">
    <property type="term" value="F:methyltransferase activity"/>
    <property type="evidence" value="ECO:0007669"/>
    <property type="project" value="TreeGrafter"/>
</dbReference>
<evidence type="ECO:0000256" key="2">
    <source>
        <dbReference type="SAM" id="MobiDB-lite"/>
    </source>
</evidence>
<evidence type="ECO:0008006" key="5">
    <source>
        <dbReference type="Google" id="ProtNLM"/>
    </source>
</evidence>
<sequence length="371" mass="41183">MAEDDAPVETHKEDAPPPAAKKPSRTPSPASPAKASPGRDAEGDESRLLTAEATDDDVADDDSAIGDDAASSTASMRSSILQYRSENGRTYHSYKESIGYVLPNDASEQDRLDLQHHLFALTFNGKLFLCPADKDKPIGRCLDAGTGTGVWAIDFADDHPEAEVIGIDISPIQPSFVPANLSFQVDDLEDDWTFSYKFDLVFARMMTGSFGDWSRFMKQSFDGLAPGGWLEIQDICFPLKCDDGTVAEDSYLNQWSQLMIKSTTIFGRSGEGAAQYKQQMIDAGFVNVTEIIYKWPMNQWPADPYYKELGFWCCHDIAGGLSGLSMALFTRALGWTSEEVEVFLSKVRTDMKNKQLHAWWPIHVVYGQKPE</sequence>
<evidence type="ECO:0000313" key="4">
    <source>
        <dbReference type="Proteomes" id="UP000050424"/>
    </source>
</evidence>
<name>A0A0P7B125_9HYPO</name>
<dbReference type="Gene3D" id="3.40.50.150">
    <property type="entry name" value="Vaccinia Virus protein VP39"/>
    <property type="match status" value="1"/>
</dbReference>
<dbReference type="AlphaFoldDB" id="A0A0P7B125"/>
<proteinExistence type="inferred from homology"/>
<protein>
    <recommendedName>
        <fullName evidence="5">Methyltransferase domain-containing protein</fullName>
    </recommendedName>
</protein>
<dbReference type="Proteomes" id="UP000050424">
    <property type="component" value="Unassembled WGS sequence"/>
</dbReference>
<comment type="similarity">
    <text evidence="1">Belongs to the methyltransferase superfamily. LaeA methyltransferase family.</text>
</comment>
<accession>A0A0P7B125</accession>
<dbReference type="Pfam" id="PF13489">
    <property type="entry name" value="Methyltransf_23"/>
    <property type="match status" value="1"/>
</dbReference>
<evidence type="ECO:0000313" key="3">
    <source>
        <dbReference type="EMBL" id="KPM35007.1"/>
    </source>
</evidence>
<evidence type="ECO:0000256" key="1">
    <source>
        <dbReference type="ARBA" id="ARBA00038158"/>
    </source>
</evidence>
<feature type="compositionally biased region" description="Low complexity" evidence="2">
    <location>
        <begin position="25"/>
        <end position="36"/>
    </location>
</feature>
<gene>
    <name evidence="3" type="ORF">AK830_g11568</name>
</gene>
<feature type="compositionally biased region" description="Low complexity" evidence="2">
    <location>
        <begin position="66"/>
        <end position="75"/>
    </location>
</feature>
<dbReference type="PANTHER" id="PTHR43591">
    <property type="entry name" value="METHYLTRANSFERASE"/>
    <property type="match status" value="1"/>
</dbReference>
<dbReference type="EMBL" id="LKCW01000282">
    <property type="protein sequence ID" value="KPM35007.1"/>
    <property type="molecule type" value="Genomic_DNA"/>
</dbReference>
<feature type="region of interest" description="Disordered" evidence="2">
    <location>
        <begin position="1"/>
        <end position="76"/>
    </location>
</feature>
<feature type="compositionally biased region" description="Acidic residues" evidence="2">
    <location>
        <begin position="53"/>
        <end position="65"/>
    </location>
</feature>
<reference evidence="3 4" key="1">
    <citation type="submission" date="2015-09" db="EMBL/GenBank/DDBJ databases">
        <title>Draft genome of a European isolate of the apple canker pathogen Neonectria ditissima.</title>
        <authorList>
            <person name="Gomez-Cortecero A."/>
            <person name="Harrison R.J."/>
            <person name="Armitage A.D."/>
        </authorList>
    </citation>
    <scope>NUCLEOTIDE SEQUENCE [LARGE SCALE GENOMIC DNA]</scope>
    <source>
        <strain evidence="3 4">R09/05</strain>
    </source>
</reference>